<dbReference type="AlphaFoldDB" id="A0A1Q5TIY4"/>
<feature type="domain" description="G" evidence="2">
    <location>
        <begin position="88"/>
        <end position="140"/>
    </location>
</feature>
<dbReference type="Pfam" id="PF01926">
    <property type="entry name" value="MMR_HSR1"/>
    <property type="match status" value="1"/>
</dbReference>
<keyword evidence="4" id="KW-1185">Reference proteome</keyword>
<accession>A0A1Q5TIY4</accession>
<evidence type="ECO:0000256" key="1">
    <source>
        <dbReference type="SAM" id="Phobius"/>
    </source>
</evidence>
<reference evidence="3 4" key="1">
    <citation type="submission" date="2016-09" db="EMBL/GenBank/DDBJ databases">
        <title>Xenorhabdus thuongxuanensis sp. nov. and Xenorhabdus eapokensis sp. nov., isolated from Steinernema species.</title>
        <authorList>
            <person name="Kaempfer P."/>
            <person name="Tobias N.J."/>
            <person name="Phan Ke L."/>
            <person name="Bode H.B."/>
            <person name="Glaeser S.P."/>
        </authorList>
    </citation>
    <scope>NUCLEOTIDE SEQUENCE [LARGE SCALE GENOMIC DNA]</scope>
    <source>
        <strain evidence="3 4">DL20</strain>
    </source>
</reference>
<keyword evidence="1" id="KW-0472">Membrane</keyword>
<keyword evidence="1" id="KW-1133">Transmembrane helix</keyword>
<dbReference type="SUPFAM" id="SSF52540">
    <property type="entry name" value="P-loop containing nucleoside triphosphate hydrolases"/>
    <property type="match status" value="1"/>
</dbReference>
<dbReference type="RefSeq" id="WP_074024968.1">
    <property type="nucleotide sequence ID" value="NZ_CAWNAG010000146.1"/>
</dbReference>
<name>A0A1Q5TIY4_9GAMM</name>
<evidence type="ECO:0000313" key="3">
    <source>
        <dbReference type="EMBL" id="OKP00172.1"/>
    </source>
</evidence>
<evidence type="ECO:0000313" key="4">
    <source>
        <dbReference type="Proteomes" id="UP000186268"/>
    </source>
</evidence>
<organism evidence="3 4">
    <name type="scientific">Xenorhabdus eapokensis</name>
    <dbReference type="NCBI Taxonomy" id="1873482"/>
    <lineage>
        <taxon>Bacteria</taxon>
        <taxon>Pseudomonadati</taxon>
        <taxon>Pseudomonadota</taxon>
        <taxon>Gammaproteobacteria</taxon>
        <taxon>Enterobacterales</taxon>
        <taxon>Morganellaceae</taxon>
        <taxon>Xenorhabdus</taxon>
    </lineage>
</organism>
<protein>
    <submittedName>
        <fullName evidence="3">GTP-binding protein EngB</fullName>
    </submittedName>
</protein>
<dbReference type="Proteomes" id="UP000186268">
    <property type="component" value="Unassembled WGS sequence"/>
</dbReference>
<dbReference type="InterPro" id="IPR006073">
    <property type="entry name" value="GTP-bd"/>
</dbReference>
<dbReference type="Gene3D" id="3.40.50.300">
    <property type="entry name" value="P-loop containing nucleotide triphosphate hydrolases"/>
    <property type="match status" value="1"/>
</dbReference>
<dbReference type="EMBL" id="MKGQ01000039">
    <property type="protein sequence ID" value="OKP00172.1"/>
    <property type="molecule type" value="Genomic_DNA"/>
</dbReference>
<evidence type="ECO:0000259" key="2">
    <source>
        <dbReference type="Pfam" id="PF01926"/>
    </source>
</evidence>
<gene>
    <name evidence="3" type="primary">engB</name>
    <name evidence="3" type="ORF">Xedl_03417</name>
</gene>
<dbReference type="InterPro" id="IPR027417">
    <property type="entry name" value="P-loop_NTPase"/>
</dbReference>
<comment type="caution">
    <text evidence="3">The sequence shown here is derived from an EMBL/GenBank/DDBJ whole genome shotgun (WGS) entry which is preliminary data.</text>
</comment>
<proteinExistence type="predicted"/>
<dbReference type="GO" id="GO:0005525">
    <property type="term" value="F:GTP binding"/>
    <property type="evidence" value="ECO:0007669"/>
    <property type="project" value="InterPro"/>
</dbReference>
<feature type="transmembrane region" description="Helical" evidence="1">
    <location>
        <begin position="40"/>
        <end position="57"/>
    </location>
</feature>
<sequence>MFVLNIKGAMKSPSLWCFLAIVTVLGTFKPKIISDFEPYLSFFAWLTVVFIFTYNIVNFKKIWFNQKELEKIYNFTEIKKLKEMHVRTVVVLGLSKVGKTTFINSLFNESSAKQKTQDINGRLKKLKNNQCVIFVDVSGDSMSQIYQALQIADVNAMLDFNIL</sequence>
<keyword evidence="1" id="KW-0812">Transmembrane</keyword>